<dbReference type="SUPFAM" id="SSF56349">
    <property type="entry name" value="DNA breaking-rejoining enzymes"/>
    <property type="match status" value="1"/>
</dbReference>
<dbReference type="GO" id="GO:0015074">
    <property type="term" value="P:DNA integration"/>
    <property type="evidence" value="ECO:0007669"/>
    <property type="project" value="InterPro"/>
</dbReference>
<name>A0A919J6B0_9ACTN</name>
<feature type="domain" description="Tyr recombinase" evidence="2">
    <location>
        <begin position="382"/>
        <end position="598"/>
    </location>
</feature>
<dbReference type="Pfam" id="PF00589">
    <property type="entry name" value="Phage_integrase"/>
    <property type="match status" value="1"/>
</dbReference>
<reference evidence="3" key="1">
    <citation type="submission" date="2021-01" db="EMBL/GenBank/DDBJ databases">
        <title>Whole genome shotgun sequence of Actinoplanes ferrugineus NBRC 15555.</title>
        <authorList>
            <person name="Komaki H."/>
            <person name="Tamura T."/>
        </authorList>
    </citation>
    <scope>NUCLEOTIDE SEQUENCE</scope>
    <source>
        <strain evidence="3">NBRC 15555</strain>
    </source>
</reference>
<evidence type="ECO:0000313" key="3">
    <source>
        <dbReference type="EMBL" id="GIE14122.1"/>
    </source>
</evidence>
<dbReference type="PROSITE" id="PS51898">
    <property type="entry name" value="TYR_RECOMBINASE"/>
    <property type="match status" value="1"/>
</dbReference>
<keyword evidence="1" id="KW-0233">DNA recombination</keyword>
<evidence type="ECO:0000259" key="2">
    <source>
        <dbReference type="PROSITE" id="PS51898"/>
    </source>
</evidence>
<comment type="caution">
    <text evidence="3">The sequence shown here is derived from an EMBL/GenBank/DDBJ whole genome shotgun (WGS) entry which is preliminary data.</text>
</comment>
<dbReference type="GO" id="GO:0003677">
    <property type="term" value="F:DNA binding"/>
    <property type="evidence" value="ECO:0007669"/>
    <property type="project" value="InterPro"/>
</dbReference>
<sequence>MLQWLSGFEGRGWQAQWEAAGIHDSSWVARVQEAFPDDRVCRRGVIVPAMGGLLLRRVVLPSYRFLRAYRANTLLRAVTEEIAPQVFTRIRQTSAEAGLGQQHVHDGMNAIAKMVLHTGRDPDELTGEDVLRFRAMDMHLSSGRSFSPTGVHAAWAMLHRAGIISGPQTLLESLRRGQRPTAEIVDRYAIRCRPIRDVIVRYLDERRPSLDYGTFRVLAATLAGRFWAELEKHHPGIDSLHLAPDVVQAWKQRLSQLAPEHGGGQRSDYIENLLQVRAFYLDITQWALEDPSWTPWAVPCPIRRGDTVGIYKKRRAVVARMHQRVRDMLPHLNTILDTAEDYRTEQAVLLAKAAATEVDGFFEHVGVRYQRAIRKSSTGRERTPSILAVDTTSSELINLSRREDEAFWAWAVIQTLRHTGVRVEELLEITQLALVSYRLADTGETVPLLQIVPSKSDEERLLLVSPELAHVLATIISRLRDANDGTVPLTRRYDDYEATTGPTLPHLFQRRNGWRNEVITGGTATNLIKLIVARAQLTDAAGQPLRCTPHDFRRMFATEAVTGGLPVHIAARILGHHNLTTTQAYLAVFQDDLIRSYRAFLDQRRATRPTSEYREPTEDEWREFEQHFALRQLELGTCARPYGTPCKHEHACVRCPMLRVDPRQRSRLIAIVRSLSERIAEARLNGWLGEVQGLQTSLNAAEAKLAALDRAAKRPGPVPLGLPTITGGKP</sequence>
<dbReference type="Gene3D" id="1.10.443.10">
    <property type="entry name" value="Intergrase catalytic core"/>
    <property type="match status" value="1"/>
</dbReference>
<dbReference type="CDD" id="cd00397">
    <property type="entry name" value="DNA_BRE_C"/>
    <property type="match status" value="1"/>
</dbReference>
<dbReference type="Proteomes" id="UP000598174">
    <property type="component" value="Unassembled WGS sequence"/>
</dbReference>
<gene>
    <name evidence="3" type="ORF">Afe05nite_59620</name>
</gene>
<protein>
    <submittedName>
        <fullName evidence="3">Integrase</fullName>
    </submittedName>
</protein>
<evidence type="ECO:0000313" key="4">
    <source>
        <dbReference type="Proteomes" id="UP000598174"/>
    </source>
</evidence>
<keyword evidence="4" id="KW-1185">Reference proteome</keyword>
<dbReference type="InterPro" id="IPR013762">
    <property type="entry name" value="Integrase-like_cat_sf"/>
</dbReference>
<dbReference type="InterPro" id="IPR002104">
    <property type="entry name" value="Integrase_catalytic"/>
</dbReference>
<dbReference type="InterPro" id="IPR011010">
    <property type="entry name" value="DNA_brk_join_enz"/>
</dbReference>
<accession>A0A919J6B0</accession>
<organism evidence="3 4">
    <name type="scientific">Paractinoplanes ferrugineus</name>
    <dbReference type="NCBI Taxonomy" id="113564"/>
    <lineage>
        <taxon>Bacteria</taxon>
        <taxon>Bacillati</taxon>
        <taxon>Actinomycetota</taxon>
        <taxon>Actinomycetes</taxon>
        <taxon>Micromonosporales</taxon>
        <taxon>Micromonosporaceae</taxon>
        <taxon>Paractinoplanes</taxon>
    </lineage>
</organism>
<proteinExistence type="predicted"/>
<evidence type="ECO:0000256" key="1">
    <source>
        <dbReference type="ARBA" id="ARBA00023172"/>
    </source>
</evidence>
<dbReference type="AlphaFoldDB" id="A0A919J6B0"/>
<dbReference type="EMBL" id="BOMM01000052">
    <property type="protein sequence ID" value="GIE14122.1"/>
    <property type="molecule type" value="Genomic_DNA"/>
</dbReference>
<dbReference type="GO" id="GO:0006310">
    <property type="term" value="P:DNA recombination"/>
    <property type="evidence" value="ECO:0007669"/>
    <property type="project" value="UniProtKB-KW"/>
</dbReference>